<dbReference type="VEuPathDB" id="FungiDB:PGUG_04036"/>
<dbReference type="KEGG" id="pgu:PGUG_04036"/>
<dbReference type="Proteomes" id="UP000001997">
    <property type="component" value="Unassembled WGS sequence"/>
</dbReference>
<dbReference type="GO" id="GO:0005739">
    <property type="term" value="C:mitochondrion"/>
    <property type="evidence" value="ECO:0007669"/>
    <property type="project" value="EnsemblFungi"/>
</dbReference>
<dbReference type="Gene3D" id="3.90.80.10">
    <property type="entry name" value="Inorganic pyrophosphatase"/>
    <property type="match status" value="1"/>
</dbReference>
<keyword evidence="4" id="KW-0479">Metal-binding</keyword>
<dbReference type="OMA" id="KEVDRWH"/>
<dbReference type="EC" id="3.6.1.1" evidence="3"/>
<feature type="region of interest" description="Disordered" evidence="8">
    <location>
        <begin position="296"/>
        <end position="336"/>
    </location>
</feature>
<evidence type="ECO:0000256" key="5">
    <source>
        <dbReference type="ARBA" id="ARBA00022801"/>
    </source>
</evidence>
<name>A5DL85_PICGU</name>
<proteinExistence type="inferred from homology"/>
<dbReference type="InterPro" id="IPR036649">
    <property type="entry name" value="Pyrophosphatase_sf"/>
</dbReference>
<protein>
    <recommendedName>
        <fullName evidence="3">inorganic diphosphatase</fullName>
        <ecNumber evidence="3">3.6.1.1</ecNumber>
    </recommendedName>
    <alternativeName>
        <fullName evidence="7">Pyrophosphate phospho-hydrolase</fullName>
    </alternativeName>
</protein>
<dbReference type="OrthoDB" id="1608002at2759"/>
<dbReference type="RefSeq" id="XP_001483307.2">
    <property type="nucleotide sequence ID" value="XM_001483257.1"/>
</dbReference>
<dbReference type="GO" id="GO:0006796">
    <property type="term" value="P:phosphate-containing compound metabolic process"/>
    <property type="evidence" value="ECO:0007669"/>
    <property type="project" value="InterPro"/>
</dbReference>
<accession>A5DL85</accession>
<dbReference type="GO" id="GO:0000287">
    <property type="term" value="F:magnesium ion binding"/>
    <property type="evidence" value="ECO:0007669"/>
    <property type="project" value="InterPro"/>
</dbReference>
<dbReference type="GO" id="GO:0004427">
    <property type="term" value="F:inorganic diphosphate phosphatase activity"/>
    <property type="evidence" value="ECO:0007669"/>
    <property type="project" value="UniProtKB-EC"/>
</dbReference>
<dbReference type="FunCoup" id="A5DL85">
    <property type="interactions" value="250"/>
</dbReference>
<keyword evidence="10" id="KW-1185">Reference proteome</keyword>
<dbReference type="PANTHER" id="PTHR10286">
    <property type="entry name" value="INORGANIC PYROPHOSPHATASE"/>
    <property type="match status" value="1"/>
</dbReference>
<keyword evidence="5" id="KW-0378">Hydrolase</keyword>
<dbReference type="HOGENOM" id="CLU_040684_0_1_1"/>
<dbReference type="STRING" id="294746.A5DL85"/>
<organism evidence="9 10">
    <name type="scientific">Meyerozyma guilliermondii (strain ATCC 6260 / CBS 566 / DSM 6381 / JCM 1539 / NBRC 10279 / NRRL Y-324)</name>
    <name type="common">Yeast</name>
    <name type="synonym">Candida guilliermondii</name>
    <dbReference type="NCBI Taxonomy" id="294746"/>
    <lineage>
        <taxon>Eukaryota</taxon>
        <taxon>Fungi</taxon>
        <taxon>Dikarya</taxon>
        <taxon>Ascomycota</taxon>
        <taxon>Saccharomycotina</taxon>
        <taxon>Pichiomycetes</taxon>
        <taxon>Debaryomycetaceae</taxon>
        <taxon>Meyerozyma</taxon>
    </lineage>
</organism>
<comment type="cofactor">
    <cofactor evidence="1">
        <name>Mg(2+)</name>
        <dbReference type="ChEBI" id="CHEBI:18420"/>
    </cofactor>
</comment>
<sequence length="336" mass="37876">MVRSLRFNTFRSFLNMSGNSRLQLLHQHLSIKPHRCVATDSRASQFGEPTIVSVDVGSKYSATYRKYAADDTGKILSYFHDVPLGFDASKKTANMVVEVPRWSNAKFEISTELDGNPIVQDVKNNVVRFVRNLFPYHGYIHNYGAFPQTWEDNTTKHKDTGLYGDNDPLDVCEIGSNVLEIGTVKRVKILGCLALIDDGELDWKVIVIDVEDELAPQLNSIEDVESVCPGLLEGTRQWFRDYKLADKKPHNKFAFNGRYLSAEEALEVVGECHSAWEKLIGGEVKSKGDEISLRNTTQKETPEYAPEFSQEELISPAMPDTAIPPEISKSHFFPRS</sequence>
<evidence type="ECO:0000256" key="8">
    <source>
        <dbReference type="SAM" id="MobiDB-lite"/>
    </source>
</evidence>
<dbReference type="GO" id="GO:0009060">
    <property type="term" value="P:aerobic respiration"/>
    <property type="evidence" value="ECO:0007669"/>
    <property type="project" value="EnsemblFungi"/>
</dbReference>
<dbReference type="CDD" id="cd00412">
    <property type="entry name" value="pyrophosphatase"/>
    <property type="match status" value="1"/>
</dbReference>
<dbReference type="InParanoid" id="A5DL85"/>
<evidence type="ECO:0000256" key="1">
    <source>
        <dbReference type="ARBA" id="ARBA00001946"/>
    </source>
</evidence>
<evidence type="ECO:0000313" key="9">
    <source>
        <dbReference type="EMBL" id="EDK39938.2"/>
    </source>
</evidence>
<dbReference type="SUPFAM" id="SSF50324">
    <property type="entry name" value="Inorganic pyrophosphatase"/>
    <property type="match status" value="1"/>
</dbReference>
<keyword evidence="6" id="KW-0460">Magnesium</keyword>
<dbReference type="FunFam" id="3.90.80.10:FF:000007">
    <property type="entry name" value="Inorganic pyrophosphatase, mitochondrial"/>
    <property type="match status" value="1"/>
</dbReference>
<dbReference type="AlphaFoldDB" id="A5DL85"/>
<reference evidence="9 10" key="1">
    <citation type="journal article" date="2009" name="Nature">
        <title>Evolution of pathogenicity and sexual reproduction in eight Candida genomes.</title>
        <authorList>
            <person name="Butler G."/>
            <person name="Rasmussen M.D."/>
            <person name="Lin M.F."/>
            <person name="Santos M.A."/>
            <person name="Sakthikumar S."/>
            <person name="Munro C.A."/>
            <person name="Rheinbay E."/>
            <person name="Grabherr M."/>
            <person name="Forche A."/>
            <person name="Reedy J.L."/>
            <person name="Agrafioti I."/>
            <person name="Arnaud M.B."/>
            <person name="Bates S."/>
            <person name="Brown A.J."/>
            <person name="Brunke S."/>
            <person name="Costanzo M.C."/>
            <person name="Fitzpatrick D.A."/>
            <person name="de Groot P.W."/>
            <person name="Harris D."/>
            <person name="Hoyer L.L."/>
            <person name="Hube B."/>
            <person name="Klis F.M."/>
            <person name="Kodira C."/>
            <person name="Lennard N."/>
            <person name="Logue M.E."/>
            <person name="Martin R."/>
            <person name="Neiman A.M."/>
            <person name="Nikolaou E."/>
            <person name="Quail M.A."/>
            <person name="Quinn J."/>
            <person name="Santos M.C."/>
            <person name="Schmitzberger F.F."/>
            <person name="Sherlock G."/>
            <person name="Shah P."/>
            <person name="Silverstein K.A."/>
            <person name="Skrzypek M.S."/>
            <person name="Soll D."/>
            <person name="Staggs R."/>
            <person name="Stansfield I."/>
            <person name="Stumpf M.P."/>
            <person name="Sudbery P.E."/>
            <person name="Srikantha T."/>
            <person name="Zeng Q."/>
            <person name="Berman J."/>
            <person name="Berriman M."/>
            <person name="Heitman J."/>
            <person name="Gow N.A."/>
            <person name="Lorenz M.C."/>
            <person name="Birren B.W."/>
            <person name="Kellis M."/>
            <person name="Cuomo C.A."/>
        </authorList>
    </citation>
    <scope>NUCLEOTIDE SEQUENCE [LARGE SCALE GENOMIC DNA]</scope>
    <source>
        <strain evidence="10">ATCC 6260 / CBS 566 / DSM 6381 / JCM 1539 / NBRC 10279 / NRRL Y-324</strain>
    </source>
</reference>
<evidence type="ECO:0000256" key="7">
    <source>
        <dbReference type="ARBA" id="ARBA00032535"/>
    </source>
</evidence>
<evidence type="ECO:0000256" key="2">
    <source>
        <dbReference type="ARBA" id="ARBA00006220"/>
    </source>
</evidence>
<evidence type="ECO:0000256" key="6">
    <source>
        <dbReference type="ARBA" id="ARBA00022842"/>
    </source>
</evidence>
<dbReference type="Pfam" id="PF00719">
    <property type="entry name" value="Pyrophosphatase"/>
    <property type="match status" value="1"/>
</dbReference>
<dbReference type="PROSITE" id="PS00387">
    <property type="entry name" value="PPASE"/>
    <property type="match status" value="1"/>
</dbReference>
<gene>
    <name evidence="9" type="ORF">PGUG_04036</name>
</gene>
<comment type="similarity">
    <text evidence="2">Belongs to the PPase family.</text>
</comment>
<evidence type="ECO:0000256" key="3">
    <source>
        <dbReference type="ARBA" id="ARBA00012146"/>
    </source>
</evidence>
<dbReference type="EMBL" id="CH408159">
    <property type="protein sequence ID" value="EDK39938.2"/>
    <property type="molecule type" value="Genomic_DNA"/>
</dbReference>
<evidence type="ECO:0000256" key="4">
    <source>
        <dbReference type="ARBA" id="ARBA00022723"/>
    </source>
</evidence>
<dbReference type="eggNOG" id="KOG1626">
    <property type="taxonomic scope" value="Eukaryota"/>
</dbReference>
<dbReference type="InterPro" id="IPR008162">
    <property type="entry name" value="Pyrophosphatase"/>
</dbReference>
<dbReference type="GeneID" id="5125461"/>
<evidence type="ECO:0000313" key="10">
    <source>
        <dbReference type="Proteomes" id="UP000001997"/>
    </source>
</evidence>